<organism evidence="4">
    <name type="scientific">Sarcoptes scabiei</name>
    <name type="common">Itch mite</name>
    <name type="synonym">Acarus scabiei</name>
    <dbReference type="NCBI Taxonomy" id="52283"/>
    <lineage>
        <taxon>Eukaryota</taxon>
        <taxon>Metazoa</taxon>
        <taxon>Ecdysozoa</taxon>
        <taxon>Arthropoda</taxon>
        <taxon>Chelicerata</taxon>
        <taxon>Arachnida</taxon>
        <taxon>Acari</taxon>
        <taxon>Acariformes</taxon>
        <taxon>Sarcoptiformes</taxon>
        <taxon>Astigmata</taxon>
        <taxon>Psoroptidia</taxon>
        <taxon>Sarcoptoidea</taxon>
        <taxon>Sarcoptidae</taxon>
        <taxon>Sarcoptinae</taxon>
        <taxon>Sarcoptes</taxon>
    </lineage>
</organism>
<dbReference type="InterPro" id="IPR055094">
    <property type="entry name" value="NUP210_Ig15"/>
</dbReference>
<dbReference type="InterPro" id="IPR055097">
    <property type="entry name" value="Ig_NUP210_2nd"/>
</dbReference>
<dbReference type="InterPro" id="IPR056898">
    <property type="entry name" value="Ig_NUP210_6th"/>
</dbReference>
<dbReference type="Pfam" id="PF26181">
    <property type="entry name" value="Ig_NUP210_13th"/>
    <property type="match status" value="1"/>
</dbReference>
<proteinExistence type="predicted"/>
<dbReference type="InterPro" id="IPR036526">
    <property type="entry name" value="C-N_Hydrolase_sf"/>
</dbReference>
<dbReference type="Pfam" id="PF22969">
    <property type="entry name" value="Ig_NUP210_2nd"/>
    <property type="match status" value="1"/>
</dbReference>
<dbReference type="Pfam" id="PF19018">
    <property type="entry name" value="Vanin_C"/>
    <property type="match status" value="1"/>
</dbReference>
<evidence type="ECO:0000313" key="6">
    <source>
        <dbReference type="Proteomes" id="UP000070412"/>
    </source>
</evidence>
<name>A0A834RET0_SARSC</name>
<reference evidence="5" key="3">
    <citation type="submission" date="2022-06" db="UniProtKB">
        <authorList>
            <consortium name="EnsemblMetazoa"/>
        </authorList>
    </citation>
    <scope>IDENTIFICATION</scope>
</reference>
<dbReference type="EnsemblMetazoa" id="SSS_4418s_mrna">
    <property type="protein sequence ID" value="KAF7495895.1"/>
    <property type="gene ID" value="SSS_4418"/>
</dbReference>
<sequence length="2379" mass="268886">MNSCFRLIISLAFAGCMIVLVLVAIKYSIWDNQSECFNAAVLDHFIQIDENDDFNKNFELNFKVFKQAAYLARENEVDLIVFPESALMHPIATREQALNGSLIFPKIGENLCKNSDSVNDTTASVLERLSCLAFQTKIYLAAQLLEKIPCKDSKNCPSDGYFVFNTAILFGRKGDLLAKYHKMHPFGELSLNVPPNEELISVETEIGRLGLQICFDLIFESPGHKMASQNQIDTMIFPVHWFNEAPFLSASQYQMAWALGNKINLLASNIHLPWVGSLGSGIYTGGSKPSFLNANFEGDTEERLIVANIPINPRLQSTCLGPRKILKISQPTRETTSKGYRFKQMNSSFIQTKSLDQNESNGMELEYGGVKCKLSYKANFSDLNQNEKYFLIVSNRSRPSDSYEWGEEFCAVVFCSLNEDNQCQTYSTNNYSIFKHILLEGSFDTRTTIYPSAVSLNHRLIALDQWRFEDKSQSERNHCLIEFGSANANKFSMLSILSLYGRAYSRDPLYVQRKAEADKITERRILLPYNTGVPTNFTLHISGKNSCYKWSSSRGDIASITDQADNGCSKSAVVSVVTTIPKRQSTVITASDLNTNQQFRCDVEVDVIHRIAIQTTTKEILLGELPEMIKVSAYSEKNDIFNSIGGVPFEWTLKPSEIVRYRSWATTSYSSPVFVDYWESRNLKSSNILVEGIKTGSVTIRASIALSDHDFVESAETNINVIANLLLIPSDDVFMLPGAKINFRAEISKQGPRVVLNFPDKQYYMEVDDITIASLDEENNCLEALKEGHTSLILKDRNMVISPSDILYRRTRTEIYVSRPSYITMIIIDGDNFRLCEDYQYDLQLIIYDTQHHRLEPSNNSDLNLKFDSDYFDILYSSSNKTFFTIRTKKNGSTQLKAELIGAGQYRLAEPLVHSQDVFIYQPIKLYPENVFLPWIETKNSQSNIFKIHVKATGATGIGYKWQSSNISLAVVEYSDEQSSQVQIISQGLPGFVSIRCSDVHNPFIFHSFVRIHIIPIFAIEIVPSILEAAIDNDILLPIAVIGHSSDNLTDKYYFDDCSRVDFDVEIIEKSRISYLKDEIVPGFGSNSCRSLKFRCLVPGNSRIIIKYHTFRGEIISTQTIIGCHKPLKLIQPKEFAVLSLGSSIDVAVEGGPRPWSLYPEGHYSRATPFNNSVVSLTTLKDRYRYNKDLHIFKAYCQQYGESEIDLEVGNSASPTLSNPSKIKTSVKIYCSRPETLIIKPQSKSSCPEHDTHFIVEKNKRIELNVQVFNKEGIEFYNFSTLNLEWSKDASVGMFDKIDSVHEEVNGAFGYSILKRSYQSLSGLKIPKTKIRCKTRGYRLSKHLNEHFNVQHEIDLVLTDSLTIEENSISVLRHPDYVTTIHISRGSGYFDVELTDKKIIDVQILKEDRRKLSIRPLHSGTGILTISDLCLEFYPIAIPYSVVEPSSIEIIITDKMQLGSTVEGSILVLDNRNQKLSSSMHQYLNLTLKISENCVITRQIQPQNEFHSSFIIKAARIGLCKLSAVTQSAKISKIHSSEIDIQVFRPLKISPNNITLIVGNSFQPFWFGGPQETNSVEFSIDDNNIASLINSNGLIKALKIGRTKLLVRSTNLKNQEYSRTYAEINVIKLRKIKIKAPINVVIIGSEIPLHLIGQSDELESPFVFGSSEKPLKIKWHLSDDKIGSLKSSFHRLGLSDRLSNEISASFLAKSIGRVTLTVSVEVSVASKDSSLEQIERNQMLTDSIQLQVYQENLLTVASATNFEYQCARKLATDILLLSPQSELVILKNHLNSLEYSIRNSSHIKLVNRSGDLVLQAGDQQESSSLIIKENSNRFYTQAVQVEKVKYLTLILAQCQASPNFNFSLSNFPIGSEYNILLNFHDHIGRRFDAVKSNIKYSLSRTDVISVSEFIDSNNFINIRALKQGSVVLKIYDNMLNIEQYYKIVVGTAIETHLPSESILHVGDVVCFKIKMDIKLRSSGLWSLSPDSNQFGWIHSKNGVFFALNPGYVTLRYNYTDSISTYKHITVKPLKRIGLDSGHITGINAFSKQSIPIILNDGSERSIFGCDTDVHLEDFVQLPFTCDAEFSDGISESVWSVETSFLNNQWVCVLIPIVNLDLNVLTDWDRNVTITVMPTSLSDSIVSDDNLLNSLELFHQIQLPFYPPFRCSLKQITLSFSSKRAHFTIDSTQSILQDLEIKSSNENLFEIRKSSLKNENNEKFSIVIDVTLLNSNIFSSELSSLHISVNSRLSNQQEIIPVQIKLHSTFDKISTDLFHSADYLQIFLNYISLLVLTTIIAFAIYILFKTFFFGKEATRMLMRSPQPNSSPFDRSSNSPRIIDYQQTISDSSLKMQRSADERLPSSPITPKTNRTLYSTRSYFT</sequence>
<dbReference type="Proteomes" id="UP000070412">
    <property type="component" value="Unassembled WGS sequence"/>
</dbReference>
<dbReference type="InterPro" id="IPR056897">
    <property type="entry name" value="Ig_NUP210_4th"/>
</dbReference>
<dbReference type="PANTHER" id="PTHR23019:SF0">
    <property type="entry name" value="NUCLEAR PORE MEMBRANE GLYCOPROTEIN 210"/>
    <property type="match status" value="1"/>
</dbReference>
<reference evidence="4" key="2">
    <citation type="submission" date="2020-01" db="EMBL/GenBank/DDBJ databases">
        <authorList>
            <person name="Korhonen P.K.K."/>
            <person name="Guangxu M.G."/>
            <person name="Wang T.W."/>
            <person name="Stroehlein A.J.S."/>
            <person name="Young N.D."/>
            <person name="Ang C.-S.A."/>
            <person name="Fernando D.W.F."/>
            <person name="Lu H.L."/>
            <person name="Taylor S.T."/>
            <person name="Ehtesham M.E.M."/>
            <person name="Najaraj S.H.N."/>
            <person name="Harsha G.H.G."/>
            <person name="Madugundu A.M."/>
            <person name="Renuse S.R."/>
            <person name="Holt D.H."/>
            <person name="Pandey A.P."/>
            <person name="Papenfuss A.P."/>
            <person name="Gasser R.B.G."/>
            <person name="Fischer K.F."/>
        </authorList>
    </citation>
    <scope>NUCLEOTIDE SEQUENCE</scope>
    <source>
        <strain evidence="4">SSS_KF_BRIS2020</strain>
    </source>
</reference>
<evidence type="ECO:0000313" key="5">
    <source>
        <dbReference type="EnsemblMetazoa" id="KAF7495895.1"/>
    </source>
</evidence>
<dbReference type="InterPro" id="IPR055096">
    <property type="entry name" value="Ig_NUP210_1st"/>
</dbReference>
<evidence type="ECO:0000256" key="1">
    <source>
        <dbReference type="SAM" id="MobiDB-lite"/>
    </source>
</evidence>
<dbReference type="SUPFAM" id="SSF56317">
    <property type="entry name" value="Carbon-nitrogen hydrolase"/>
    <property type="match status" value="1"/>
</dbReference>
<dbReference type="OrthoDB" id="361283at2759"/>
<keyword evidence="2" id="KW-1133">Transmembrane helix</keyword>
<gene>
    <name evidence="4" type="ORF">SSS_4418</name>
</gene>
<feature type="compositionally biased region" description="Polar residues" evidence="1">
    <location>
        <begin position="2361"/>
        <end position="2379"/>
    </location>
</feature>
<dbReference type="GO" id="GO:0005643">
    <property type="term" value="C:nuclear pore"/>
    <property type="evidence" value="ECO:0007669"/>
    <property type="project" value="TreeGrafter"/>
</dbReference>
<dbReference type="Pfam" id="PF24935">
    <property type="entry name" value="Ig_NUP210_6th"/>
    <property type="match status" value="1"/>
</dbReference>
<dbReference type="Pfam" id="PF00795">
    <property type="entry name" value="CN_hydrolase"/>
    <property type="match status" value="1"/>
</dbReference>
<dbReference type="InterPro" id="IPR056899">
    <property type="entry name" value="Ig_NUP210_9th"/>
</dbReference>
<dbReference type="EMBL" id="WVUK01000044">
    <property type="protein sequence ID" value="KAF7495895.1"/>
    <property type="molecule type" value="Genomic_DNA"/>
</dbReference>
<protein>
    <submittedName>
        <fullName evidence="4">Nuclear pore membrane glycoprotein</fullName>
    </submittedName>
</protein>
<keyword evidence="6" id="KW-1185">Reference proteome</keyword>
<accession>A0A834RET0</accession>
<dbReference type="Pfam" id="PF24902">
    <property type="entry name" value="Ig_NUP210_9th"/>
    <property type="match status" value="1"/>
</dbReference>
<dbReference type="InterPro" id="IPR055098">
    <property type="entry name" value="Ig_NUP210_3rd"/>
</dbReference>
<dbReference type="PANTHER" id="PTHR23019">
    <property type="entry name" value="NUCLEAR PORE MEMBRANE GLYCOPROTEIN GP210-RELATED"/>
    <property type="match status" value="1"/>
</dbReference>
<evidence type="ECO:0000256" key="2">
    <source>
        <dbReference type="SAM" id="Phobius"/>
    </source>
</evidence>
<dbReference type="PROSITE" id="PS50263">
    <property type="entry name" value="CN_HYDROLASE"/>
    <property type="match status" value="1"/>
</dbReference>
<dbReference type="Pfam" id="PF22959">
    <property type="entry name" value="Ig_NUP210_15th"/>
    <property type="match status" value="1"/>
</dbReference>
<feature type="region of interest" description="Disordered" evidence="1">
    <location>
        <begin position="2349"/>
        <end position="2379"/>
    </location>
</feature>
<dbReference type="Pfam" id="PF22963">
    <property type="entry name" value="Ig_NUP210_3rd"/>
    <property type="match status" value="1"/>
</dbReference>
<feature type="domain" description="CN hydrolase" evidence="3">
    <location>
        <begin position="37"/>
        <end position="311"/>
    </location>
</feature>
<dbReference type="Pfam" id="PF22962">
    <property type="entry name" value="Ig_NUP210_7th"/>
    <property type="match status" value="1"/>
</dbReference>
<evidence type="ECO:0000259" key="3">
    <source>
        <dbReference type="PROSITE" id="PS50263"/>
    </source>
</evidence>
<evidence type="ECO:0000313" key="4">
    <source>
        <dbReference type="EMBL" id="KAF7495895.1"/>
    </source>
</evidence>
<reference evidence="6" key="1">
    <citation type="journal article" date="2020" name="PLoS Negl. Trop. Dis.">
        <title>High-quality nuclear genome for Sarcoptes scabiei-A critical resource for a neglected parasite.</title>
        <authorList>
            <person name="Korhonen P.K."/>
            <person name="Gasser R.B."/>
            <person name="Ma G."/>
            <person name="Wang T."/>
            <person name="Stroehlein A.J."/>
            <person name="Young N.D."/>
            <person name="Ang C.S."/>
            <person name="Fernando D.D."/>
            <person name="Lu H.C."/>
            <person name="Taylor S."/>
            <person name="Reynolds S.L."/>
            <person name="Mofiz E."/>
            <person name="Najaraj S.H."/>
            <person name="Gowda H."/>
            <person name="Madugundu A."/>
            <person name="Renuse S."/>
            <person name="Holt D."/>
            <person name="Pandey A."/>
            <person name="Papenfuss A.T."/>
            <person name="Fischer K."/>
        </authorList>
    </citation>
    <scope>NUCLEOTIDE SEQUENCE [LARGE SCALE GENOMIC DNA]</scope>
</reference>
<dbReference type="InterPro" id="IPR045197">
    <property type="entry name" value="NUP210-like"/>
</dbReference>
<dbReference type="InterPro" id="IPR058779">
    <property type="entry name" value="Ig_NUP210_13th"/>
</dbReference>
<dbReference type="InterPro" id="IPR003010">
    <property type="entry name" value="C-N_Hydrolase"/>
</dbReference>
<feature type="transmembrane region" description="Helical" evidence="2">
    <location>
        <begin position="2282"/>
        <end position="2308"/>
    </location>
</feature>
<dbReference type="Gene3D" id="3.60.110.10">
    <property type="entry name" value="Carbon-nitrogen hydrolase"/>
    <property type="match status" value="1"/>
</dbReference>
<dbReference type="Pfam" id="PF25354">
    <property type="entry name" value="Ig_NUP210_16th"/>
    <property type="match status" value="1"/>
</dbReference>
<feature type="transmembrane region" description="Helical" evidence="2">
    <location>
        <begin position="7"/>
        <end position="30"/>
    </location>
</feature>
<keyword evidence="2" id="KW-0812">Transmembrane</keyword>
<keyword evidence="2" id="KW-0472">Membrane</keyword>
<dbReference type="Pfam" id="PF24991">
    <property type="entry name" value="Ig_NUP210_4th"/>
    <property type="match status" value="1"/>
</dbReference>
<dbReference type="InterPro" id="IPR057586">
    <property type="entry name" value="Ig_NUP210_16th"/>
</dbReference>
<dbReference type="InterPro" id="IPR055099">
    <property type="entry name" value="Ig_NUP210_7th"/>
</dbReference>
<dbReference type="Pfam" id="PF22967">
    <property type="entry name" value="Ig_NUP210_1st"/>
    <property type="match status" value="1"/>
</dbReference>
<dbReference type="InterPro" id="IPR043957">
    <property type="entry name" value="Vanin_C"/>
</dbReference>